<keyword evidence="1" id="KW-1133">Transmembrane helix</keyword>
<gene>
    <name evidence="2" type="ORF">CTI12_AA549570</name>
</gene>
<evidence type="ECO:0000313" key="2">
    <source>
        <dbReference type="EMBL" id="PWA41934.1"/>
    </source>
</evidence>
<evidence type="ECO:0000256" key="1">
    <source>
        <dbReference type="SAM" id="Phobius"/>
    </source>
</evidence>
<reference evidence="2 3" key="1">
    <citation type="journal article" date="2018" name="Mol. Plant">
        <title>The genome of Artemisia annua provides insight into the evolution of Asteraceae family and artemisinin biosynthesis.</title>
        <authorList>
            <person name="Shen Q."/>
            <person name="Zhang L."/>
            <person name="Liao Z."/>
            <person name="Wang S."/>
            <person name="Yan T."/>
            <person name="Shi P."/>
            <person name="Liu M."/>
            <person name="Fu X."/>
            <person name="Pan Q."/>
            <person name="Wang Y."/>
            <person name="Lv Z."/>
            <person name="Lu X."/>
            <person name="Zhang F."/>
            <person name="Jiang W."/>
            <person name="Ma Y."/>
            <person name="Chen M."/>
            <person name="Hao X."/>
            <person name="Li L."/>
            <person name="Tang Y."/>
            <person name="Lv G."/>
            <person name="Zhou Y."/>
            <person name="Sun X."/>
            <person name="Brodelius P.E."/>
            <person name="Rose J.K.C."/>
            <person name="Tang K."/>
        </authorList>
    </citation>
    <scope>NUCLEOTIDE SEQUENCE [LARGE SCALE GENOMIC DNA]</scope>
    <source>
        <strain evidence="3">cv. Huhao1</strain>
        <tissue evidence="2">Leaf</tissue>
    </source>
</reference>
<dbReference type="InterPro" id="IPR004158">
    <property type="entry name" value="DUF247_pln"/>
</dbReference>
<dbReference type="OrthoDB" id="591587at2759"/>
<dbReference type="Proteomes" id="UP000245207">
    <property type="component" value="Unassembled WGS sequence"/>
</dbReference>
<dbReference type="STRING" id="35608.A0A2U1KZ07"/>
<dbReference type="PANTHER" id="PTHR31170">
    <property type="entry name" value="BNAC04G53230D PROTEIN"/>
    <property type="match status" value="1"/>
</dbReference>
<protein>
    <submittedName>
        <fullName evidence="2">Uncharacterized protein</fullName>
    </submittedName>
</protein>
<keyword evidence="3" id="KW-1185">Reference proteome</keyword>
<comment type="caution">
    <text evidence="2">The sequence shown here is derived from an EMBL/GenBank/DDBJ whole genome shotgun (WGS) entry which is preliminary data.</text>
</comment>
<dbReference type="AlphaFoldDB" id="A0A2U1KZ07"/>
<sequence>MDYKINQTGASTQNPIGSAVNPGIIYMKKINDEDTIAFLLDRAERGENYGKQRISIRKISRVLRDLSERSFNPQLVSIGPLHRQNQKLQELESLKESYLHDLLYRNTGSTPQQQLEACLRKVNGSIDRIRESYAGMANNYNDAELTKMMIMDGCFIIEFCIKHDDEKQNLPNKMQNKHIAMDLILLENQIPFFVLQDLFDSSMGIMPEFSLTDVLDRYLAPYISLFRTLSPKNFSITDDISTNSSDHDHLLGYLHKRYQCVVATSSNLTDAELDISAFEERIENTDIAFHSVVELDRSGVNFKHHQESNWLRTINFQPSLFPLFPWYCGKPTLLMPTLVIDDNTELILRNFIAYEQSFPKVCFYFTSYACAMQMLIDTQEDVTKLVESRVLVNNLGSNQEAADRINKICKHISLTDFYYMPEFKQMDSYYNGYWPKNIAWLRRTYFSSPWNAIALFAAFILFSLTVVQTVFTIRAA</sequence>
<feature type="transmembrane region" description="Helical" evidence="1">
    <location>
        <begin position="450"/>
        <end position="473"/>
    </location>
</feature>
<name>A0A2U1KZ07_ARTAN</name>
<dbReference type="Pfam" id="PF03140">
    <property type="entry name" value="DUF247"/>
    <property type="match status" value="1"/>
</dbReference>
<dbReference type="PANTHER" id="PTHR31170:SF25">
    <property type="entry name" value="BNAA09G04570D PROTEIN"/>
    <property type="match status" value="1"/>
</dbReference>
<evidence type="ECO:0000313" key="3">
    <source>
        <dbReference type="Proteomes" id="UP000245207"/>
    </source>
</evidence>
<proteinExistence type="predicted"/>
<keyword evidence="1" id="KW-0472">Membrane</keyword>
<keyword evidence="1" id="KW-0812">Transmembrane</keyword>
<accession>A0A2U1KZ07</accession>
<dbReference type="EMBL" id="PKPP01012737">
    <property type="protein sequence ID" value="PWA41934.1"/>
    <property type="molecule type" value="Genomic_DNA"/>
</dbReference>
<organism evidence="2 3">
    <name type="scientific">Artemisia annua</name>
    <name type="common">Sweet wormwood</name>
    <dbReference type="NCBI Taxonomy" id="35608"/>
    <lineage>
        <taxon>Eukaryota</taxon>
        <taxon>Viridiplantae</taxon>
        <taxon>Streptophyta</taxon>
        <taxon>Embryophyta</taxon>
        <taxon>Tracheophyta</taxon>
        <taxon>Spermatophyta</taxon>
        <taxon>Magnoliopsida</taxon>
        <taxon>eudicotyledons</taxon>
        <taxon>Gunneridae</taxon>
        <taxon>Pentapetalae</taxon>
        <taxon>asterids</taxon>
        <taxon>campanulids</taxon>
        <taxon>Asterales</taxon>
        <taxon>Asteraceae</taxon>
        <taxon>Asteroideae</taxon>
        <taxon>Anthemideae</taxon>
        <taxon>Artemisiinae</taxon>
        <taxon>Artemisia</taxon>
    </lineage>
</organism>